<proteinExistence type="predicted"/>
<dbReference type="Proteomes" id="UP001497700">
    <property type="component" value="Unassembled WGS sequence"/>
</dbReference>
<comment type="caution">
    <text evidence="1">The sequence shown here is derived from an EMBL/GenBank/DDBJ whole genome shotgun (WGS) entry which is preliminary data.</text>
</comment>
<dbReference type="EMBL" id="MU393436">
    <property type="protein sequence ID" value="KAI4868686.1"/>
    <property type="molecule type" value="Genomic_DNA"/>
</dbReference>
<evidence type="ECO:0000313" key="1">
    <source>
        <dbReference type="EMBL" id="KAI4868686.1"/>
    </source>
</evidence>
<keyword evidence="2" id="KW-1185">Reference proteome</keyword>
<name>A0ACB9ZA28_9PEZI</name>
<accession>A0ACB9ZA28</accession>
<gene>
    <name evidence="1" type="ORF">F4820DRAFT_102384</name>
</gene>
<protein>
    <submittedName>
        <fullName evidence="1">Uncharacterized protein</fullName>
    </submittedName>
</protein>
<organism evidence="1 2">
    <name type="scientific">Hypoxylon rubiginosum</name>
    <dbReference type="NCBI Taxonomy" id="110542"/>
    <lineage>
        <taxon>Eukaryota</taxon>
        <taxon>Fungi</taxon>
        <taxon>Dikarya</taxon>
        <taxon>Ascomycota</taxon>
        <taxon>Pezizomycotina</taxon>
        <taxon>Sordariomycetes</taxon>
        <taxon>Xylariomycetidae</taxon>
        <taxon>Xylariales</taxon>
        <taxon>Hypoxylaceae</taxon>
        <taxon>Hypoxylon</taxon>
    </lineage>
</organism>
<evidence type="ECO:0000313" key="2">
    <source>
        <dbReference type="Proteomes" id="UP001497700"/>
    </source>
</evidence>
<reference evidence="1 2" key="1">
    <citation type="journal article" date="2022" name="New Phytol.">
        <title>Ecological generalism drives hyperdiversity of secondary metabolite gene clusters in xylarialean endophytes.</title>
        <authorList>
            <person name="Franco M.E.E."/>
            <person name="Wisecaver J.H."/>
            <person name="Arnold A.E."/>
            <person name="Ju Y.M."/>
            <person name="Slot J.C."/>
            <person name="Ahrendt S."/>
            <person name="Moore L.P."/>
            <person name="Eastman K.E."/>
            <person name="Scott K."/>
            <person name="Konkel Z."/>
            <person name="Mondo S.J."/>
            <person name="Kuo A."/>
            <person name="Hayes R.D."/>
            <person name="Haridas S."/>
            <person name="Andreopoulos B."/>
            <person name="Riley R."/>
            <person name="LaButti K."/>
            <person name="Pangilinan J."/>
            <person name="Lipzen A."/>
            <person name="Amirebrahimi M."/>
            <person name="Yan J."/>
            <person name="Adam C."/>
            <person name="Keymanesh K."/>
            <person name="Ng V."/>
            <person name="Louie K."/>
            <person name="Northen T."/>
            <person name="Drula E."/>
            <person name="Henrissat B."/>
            <person name="Hsieh H.M."/>
            <person name="Youens-Clark K."/>
            <person name="Lutzoni F."/>
            <person name="Miadlikowska J."/>
            <person name="Eastwood D.C."/>
            <person name="Hamelin R.C."/>
            <person name="Grigoriev I.V."/>
            <person name="U'Ren J.M."/>
        </authorList>
    </citation>
    <scope>NUCLEOTIDE SEQUENCE [LARGE SCALE GENOMIC DNA]</scope>
    <source>
        <strain evidence="1 2">CBS 119005</strain>
    </source>
</reference>
<sequence>MDGLLDAGRANHVCNSVQDMQTRLQNLLASKSSDTRAEHASFTFELRYNTVFHLGADAENGSPDGTIEPAQPIARSVHASETIQNQPSDDPVLQRAVAKHIVNAMGIIDSSSWVVRQVSRDARGWTFTYICKDSLQAWTRANAKGAEKPAIASYSGPGGLHPTNLSRPAFDCRGTLTIAFSTSARGVVVKYNHTPIHKTVAQLVELLAPAPPPAPVQNGAAASQRTPKAKRPPPAEGEEGSRRKRQKKKGKAPEAPMGVPPPGESSFGDGQNNQDNVAPPSSASDGLHFTSILNVPPVEAERRRQTAIDLLNGKNIDPATLTAEQFNIFANQAPNLQTASLEMLAKYGAERLRIVHPDDKDQDPSESSTPGDRPSASATPTAGPATTSTPGTNETPTRKRRPRKKKSDGPVAEVSIGDGAVISVERGGEVGTTESALTPSAKPTARKTRGACQICKGLKIKCTKEHPSCSKCLNAGIECVYLPARSRRKRSGINGETEEQEDSDLPGEAEEKQTQVQTHTQAPAPAPAQTQAPAQMSTTPVPLQHPAPNAFPPPPDLDNEEFIPDPNILSGPVEHQVAMTLVQSQSQAQPLVEPASQYFHKLKFPKSRQGSAKQTAMPGLTFPESHTQSSHSQSSPSLTYASTSHQSNQPAGVAFLQEPPAASQRKQSTSASSRRSLPSSQSKQTPVPAPTIPQNKSEWSASPTPGHATTASPTLTKQQAPKRSRARKSGAEPNQQAQLEEYDGIKQAAALSQAAIQVQGRPSPSVESPYQSATRLKSRQGNRSQTSTPVASSSRPPPQAPQAATNTSYNATSSASISNYDPYARYDNSTSSQYANATNDQGSSRIAYEPGSYQPTTVAATTSTSYSSSPAYDYSQTNRSSNPLSQALNTSTGYTNTNSSTPTQWPPSRAPSTQAHVQSHATTSYSIPPATTSASHSYGTRSAGSRAQHQNTYSQPQPQPQPQQSYGSYSTQQPNTSQQPQQNWYGFNSANSSSSNPNQTSYNSNQNSGYSNTTNPSRGASYNSQRSNVPNYSGQGYNAGSDDQSLYDLLRASGSTH</sequence>